<feature type="compositionally biased region" description="Low complexity" evidence="1">
    <location>
        <begin position="169"/>
        <end position="179"/>
    </location>
</feature>
<evidence type="ECO:0000256" key="2">
    <source>
        <dbReference type="SAM" id="Phobius"/>
    </source>
</evidence>
<evidence type="ECO:0000313" key="4">
    <source>
        <dbReference type="Proteomes" id="UP000256541"/>
    </source>
</evidence>
<feature type="region of interest" description="Disordered" evidence="1">
    <location>
        <begin position="169"/>
        <end position="194"/>
    </location>
</feature>
<feature type="transmembrane region" description="Helical" evidence="2">
    <location>
        <begin position="12"/>
        <end position="30"/>
    </location>
</feature>
<keyword evidence="2" id="KW-1133">Transmembrane helix</keyword>
<comment type="caution">
    <text evidence="3">The sequence shown here is derived from an EMBL/GenBank/DDBJ whole genome shotgun (WGS) entry which is preliminary data.</text>
</comment>
<protein>
    <submittedName>
        <fullName evidence="3">Uncharacterized protein</fullName>
    </submittedName>
</protein>
<dbReference type="Proteomes" id="UP000256541">
    <property type="component" value="Unassembled WGS sequence"/>
</dbReference>
<gene>
    <name evidence="3" type="ORF">B7R22_15135</name>
</gene>
<evidence type="ECO:0000313" key="3">
    <source>
        <dbReference type="EMBL" id="RFA12456.1"/>
    </source>
</evidence>
<keyword evidence="2" id="KW-0812">Transmembrane</keyword>
<dbReference type="RefSeq" id="WP_116412553.1">
    <property type="nucleotide sequence ID" value="NZ_NBXB01000041.1"/>
</dbReference>
<feature type="transmembrane region" description="Helical" evidence="2">
    <location>
        <begin position="142"/>
        <end position="163"/>
    </location>
</feature>
<evidence type="ECO:0000256" key="1">
    <source>
        <dbReference type="SAM" id="MobiDB-lite"/>
    </source>
</evidence>
<feature type="transmembrane region" description="Helical" evidence="2">
    <location>
        <begin position="109"/>
        <end position="130"/>
    </location>
</feature>
<proteinExistence type="predicted"/>
<reference evidence="3 4" key="1">
    <citation type="submission" date="2017-04" db="EMBL/GenBank/DDBJ databases">
        <title>Comparative genome analysis of Subtercola boreus.</title>
        <authorList>
            <person name="Cho Y.-J."/>
            <person name="Cho A."/>
            <person name="Kim O.-S."/>
            <person name="Lee J.-I."/>
        </authorList>
    </citation>
    <scope>NUCLEOTIDE SEQUENCE [LARGE SCALE GENOMIC DNA]</scope>
    <source>
        <strain evidence="3 4">P27479</strain>
    </source>
</reference>
<name>A0A3E0VRF3_9MICO</name>
<feature type="transmembrane region" description="Helical" evidence="2">
    <location>
        <begin position="81"/>
        <end position="102"/>
    </location>
</feature>
<dbReference type="EMBL" id="NBXB01000041">
    <property type="protein sequence ID" value="RFA12456.1"/>
    <property type="molecule type" value="Genomic_DNA"/>
</dbReference>
<feature type="transmembrane region" description="Helical" evidence="2">
    <location>
        <begin position="42"/>
        <end position="75"/>
    </location>
</feature>
<keyword evidence="2" id="KW-0472">Membrane</keyword>
<organism evidence="3 4">
    <name type="scientific">Subtercola boreus</name>
    <dbReference type="NCBI Taxonomy" id="120213"/>
    <lineage>
        <taxon>Bacteria</taxon>
        <taxon>Bacillati</taxon>
        <taxon>Actinomycetota</taxon>
        <taxon>Actinomycetes</taxon>
        <taxon>Micrococcales</taxon>
        <taxon>Microbacteriaceae</taxon>
        <taxon>Subtercola</taxon>
    </lineage>
</organism>
<dbReference type="AlphaFoldDB" id="A0A3E0VRF3"/>
<sequence>MSQPFEAIPVAVPLAGISSLLLVVFWLVAARSLPVPGSRSASVARIFCVGAAAAIALVGGSQLIAAASGSVLGVVGPTVGLAVWFVATVLPITASALLIAVSAGVRARIVWSVLLLATLGGDELAEYVLLEPIDSSYDSPPGIGYPGAAGLLLAGIAFAVAAFTAGRRRTAAPGGSDPASGPPRPAQSLSNPFS</sequence>
<accession>A0A3E0VRF3</accession>